<keyword evidence="2" id="KW-0255">Endonuclease</keyword>
<evidence type="ECO:0000256" key="1">
    <source>
        <dbReference type="SAM" id="MobiDB-lite"/>
    </source>
</evidence>
<name>A0A9E7EGG3_9LILI</name>
<organism evidence="2 3">
    <name type="scientific">Musa troglodytarum</name>
    <name type="common">fe'i banana</name>
    <dbReference type="NCBI Taxonomy" id="320322"/>
    <lineage>
        <taxon>Eukaryota</taxon>
        <taxon>Viridiplantae</taxon>
        <taxon>Streptophyta</taxon>
        <taxon>Embryophyta</taxon>
        <taxon>Tracheophyta</taxon>
        <taxon>Spermatophyta</taxon>
        <taxon>Magnoliopsida</taxon>
        <taxon>Liliopsida</taxon>
        <taxon>Zingiberales</taxon>
        <taxon>Musaceae</taxon>
        <taxon>Musa</taxon>
    </lineage>
</organism>
<dbReference type="GO" id="GO:0004519">
    <property type="term" value="F:endonuclease activity"/>
    <property type="evidence" value="ECO:0007669"/>
    <property type="project" value="UniProtKB-KW"/>
</dbReference>
<evidence type="ECO:0000313" key="3">
    <source>
        <dbReference type="Proteomes" id="UP001055439"/>
    </source>
</evidence>
<reference evidence="2" key="1">
    <citation type="submission" date="2022-05" db="EMBL/GenBank/DDBJ databases">
        <title>The Musa troglodytarum L. genome provides insights into the mechanism of non-climacteric behaviour and enrichment of carotenoids.</title>
        <authorList>
            <person name="Wang J."/>
        </authorList>
    </citation>
    <scope>NUCLEOTIDE SEQUENCE</scope>
    <source>
        <tissue evidence="2">Leaf</tissue>
    </source>
</reference>
<keyword evidence="2" id="KW-0378">Hydrolase</keyword>
<dbReference type="EMBL" id="CP097502">
    <property type="protein sequence ID" value="URD76884.1"/>
    <property type="molecule type" value="Genomic_DNA"/>
</dbReference>
<accession>A0A9E7EGG3</accession>
<protein>
    <submittedName>
        <fullName evidence="2">Endonuclease III-like protein</fullName>
    </submittedName>
</protein>
<evidence type="ECO:0000313" key="2">
    <source>
        <dbReference type="EMBL" id="URD76884.1"/>
    </source>
</evidence>
<gene>
    <name evidence="2" type="ORF">MUK42_09941</name>
</gene>
<dbReference type="Proteomes" id="UP001055439">
    <property type="component" value="Chromosome 1"/>
</dbReference>
<proteinExistence type="predicted"/>
<keyword evidence="2" id="KW-0540">Nuclease</keyword>
<dbReference type="AlphaFoldDB" id="A0A9E7EGG3"/>
<sequence>MPPSLFLLRRSLLARSPFLPLSSRARALTMPVTRRSWRSLASEARSPRSELDPGIECPGGVSDREKRAHLRKRRVKKIVEVDKKRAKEEAADGKVSDLIDIEDFAYDKVYLSATSMILQMM</sequence>
<feature type="region of interest" description="Disordered" evidence="1">
    <location>
        <begin position="39"/>
        <end position="62"/>
    </location>
</feature>
<keyword evidence="3" id="KW-1185">Reference proteome</keyword>